<dbReference type="Proteomes" id="UP000829398">
    <property type="component" value="Chromosome 1"/>
</dbReference>
<protein>
    <submittedName>
        <fullName evidence="1">Reverse transcriptase domain-containing protein</fullName>
    </submittedName>
</protein>
<keyword evidence="1" id="KW-0695">RNA-directed DNA polymerase</keyword>
<evidence type="ECO:0000313" key="1">
    <source>
        <dbReference type="EMBL" id="KAH9801143.1"/>
    </source>
</evidence>
<keyword evidence="1" id="KW-0808">Transferase</keyword>
<reference evidence="2" key="1">
    <citation type="journal article" date="2023" name="Hortic. Res.">
        <title>A chromosome-level phased genome enabling allele-level studies in sweet orange: a case study on citrus Huanglongbing tolerance.</title>
        <authorList>
            <person name="Wu B."/>
            <person name="Yu Q."/>
            <person name="Deng Z."/>
            <person name="Duan Y."/>
            <person name="Luo F."/>
            <person name="Gmitter F. Jr."/>
        </authorList>
    </citation>
    <scope>NUCLEOTIDE SEQUENCE [LARGE SCALE GENOMIC DNA]</scope>
    <source>
        <strain evidence="2">cv. Valencia</strain>
    </source>
</reference>
<keyword evidence="1" id="KW-0548">Nucleotidyltransferase</keyword>
<comment type="caution">
    <text evidence="1">The sequence shown here is derived from an EMBL/GenBank/DDBJ whole genome shotgun (WGS) entry which is preliminary data.</text>
</comment>
<organism evidence="1 2">
    <name type="scientific">Citrus sinensis</name>
    <name type="common">Sweet orange</name>
    <name type="synonym">Citrus aurantium var. sinensis</name>
    <dbReference type="NCBI Taxonomy" id="2711"/>
    <lineage>
        <taxon>Eukaryota</taxon>
        <taxon>Viridiplantae</taxon>
        <taxon>Streptophyta</taxon>
        <taxon>Embryophyta</taxon>
        <taxon>Tracheophyta</taxon>
        <taxon>Spermatophyta</taxon>
        <taxon>Magnoliopsida</taxon>
        <taxon>eudicotyledons</taxon>
        <taxon>Gunneridae</taxon>
        <taxon>Pentapetalae</taxon>
        <taxon>rosids</taxon>
        <taxon>malvids</taxon>
        <taxon>Sapindales</taxon>
        <taxon>Rutaceae</taxon>
        <taxon>Aurantioideae</taxon>
        <taxon>Citrus</taxon>
    </lineage>
</organism>
<evidence type="ECO:0000313" key="2">
    <source>
        <dbReference type="Proteomes" id="UP000829398"/>
    </source>
</evidence>
<proteinExistence type="predicted"/>
<keyword evidence="2" id="KW-1185">Reference proteome</keyword>
<name>A0ACB8NTG9_CITSI</name>
<sequence length="1205" mass="138833">MNGISRKLNFENCFEVDRRGRGGGLAMLWSSEIVVQIKSFSNHHIDAEVQTENGKLFRCSDVYDHPEVGQKKHIWKLLRRLAGLSLLPWLCFGDFNEVLHPYEKTGGNERELSLIRNDREALRDCNLVDMGYKGYPFTWNNGRYGPHYIEERLDSYGSWNDANPIPLFQKVVKESMARLLLWSKEEFGEREKKLKQIVNQLERLKQSYVQYDSGEEIKKLEGQIHDILIDEEIFWKQRSRAEWLKARDKNTKYFHYKESSRKKKNRIWGIENGSGSWTDKAEEVEYEFCEYFAKLFTTSQPSQEEISAALEGITPRVSEAMNEQLEQPFTLEDITEALAQMSPTKAPGPDGLPAAFYQKHWNVVKKRVITTCLHILNEQDTMAPLNHTYIALVPKVSKPRRVTDYRPISLCNVIYRIVAKTIANRLKQILHQVISPTQSVFIPDRLITDNIIVGYECLHKIRHSKGKRNELMALKLDIMSFAVIINGVPRGVIQPQRGLRQGCPLSPYLFIMCAEAFSSLILQAERQKLIHGLSFGKDINISHLLFADDSLIFIRASPMDCGNLKRIFDNYTTASGQLFNLEKSSMFFSKNTKVEEISAIQNIFQLNVVSRHEKYLGLPSMIGRKRSSFFQDVKLKVMEKISNWQHKFFSSGGKEVLIKAVAQAVPAYAMSVFKVPLGVCDDIQRAIANFWWGSKKEKRCIHWAKWERLSQAKSRGGLGFKDFSSFNQALVAKQGWRLLQHPESLVARVLKAKYFKKADFLNAKLGSNPRFIWRSIIWGRQVILAGSRWRIRKGDKVQIYKASWIPRPSTFRPTSRPTLLENSYVSMLINDDNQWDERKIYCHFDKLDADRIVSMPLPRQPKDDQILWHYDKQGRYSVKSGYQVALRLKFPALPSSSRNTTNQWETIWALDLPEKLRIFMWRAATNLLPSMENLWKRKVAQEPVCQIYKYGVESIFHALVNCKTARKVWRLTQFAEDLREEAGEDLLSLLKGRLCSRRKVDIELLVAICWGIWSARNQFIFKLKKEDPHIVLAKAEAILKAYKRTHVPAPIHMDQQTWKAQQNWSPPPAGWFKLNVDVATNREKHTSGLGVVIRNVEGIVVAAAINCSKFCGDVAYVEAEAMEFGPQVAGNAKLPFLIVETDSQDVVGFVNNKQSSMKEIFWVVAAIQSLIKNFNQIKVQHIPRSYNVFAHSLAKLALEKCEKVV</sequence>
<gene>
    <name evidence="1" type="ORF">KPL71_000913</name>
</gene>
<dbReference type="EMBL" id="CM039170">
    <property type="protein sequence ID" value="KAH9801143.1"/>
    <property type="molecule type" value="Genomic_DNA"/>
</dbReference>
<accession>A0ACB8NTG9</accession>